<evidence type="ECO:0000313" key="2">
    <source>
        <dbReference type="Proteomes" id="UP001162793"/>
    </source>
</evidence>
<proteinExistence type="predicted"/>
<name>A0AA41WZD1_9RALS</name>
<evidence type="ECO:0000313" key="1">
    <source>
        <dbReference type="EMBL" id="MCP1175689.1"/>
    </source>
</evidence>
<organism evidence="1 2">
    <name type="scientific">Ralstonia chuxiongensis</name>
    <dbReference type="NCBI Taxonomy" id="2957504"/>
    <lineage>
        <taxon>Bacteria</taxon>
        <taxon>Pseudomonadati</taxon>
        <taxon>Pseudomonadota</taxon>
        <taxon>Betaproteobacteria</taxon>
        <taxon>Burkholderiales</taxon>
        <taxon>Burkholderiaceae</taxon>
        <taxon>Ralstonia</taxon>
    </lineage>
</organism>
<keyword evidence="2" id="KW-1185">Reference proteome</keyword>
<sequence length="72" mass="7891">MKALAKPLRLKPVPRTETKLSVTAAYFRPIPAARPGLPLTFFIVADTQEIDGPSYVLVVHEHPHDTANADIS</sequence>
<dbReference type="AlphaFoldDB" id="A0AA41WZD1"/>
<reference evidence="2" key="1">
    <citation type="journal article" date="2023" name="Front. Microbiol.">
        <title>Ralstonia chuxiongensis sp. nov., Ralstonia mojiangensis sp. nov., and Ralstonia soli sp. nov., isolated from tobacco fields, are three novel species in the family Burkholderiaceae.</title>
        <authorList>
            <person name="Lu C.H."/>
            <person name="Zhang Y.Y."/>
            <person name="Jiang N."/>
            <person name="Chen W."/>
            <person name="Shao X."/>
            <person name="Zhao Z.M."/>
            <person name="Lu W.L."/>
            <person name="Hu X."/>
            <person name="Xi Y.X."/>
            <person name="Zou S.Y."/>
            <person name="Wei Q.J."/>
            <person name="Lin Z.L."/>
            <person name="Gong L."/>
            <person name="Gai X.T."/>
            <person name="Zhang L.Q."/>
            <person name="Li J.Y."/>
            <person name="Jin Y."/>
            <person name="Xia Z.Y."/>
        </authorList>
    </citation>
    <scope>NUCLEOTIDE SEQUENCE [LARGE SCALE GENOMIC DNA]</scope>
    <source>
        <strain evidence="2">21YRMH01-3</strain>
    </source>
</reference>
<protein>
    <submittedName>
        <fullName evidence="1">Uncharacterized protein</fullName>
    </submittedName>
</protein>
<dbReference type="EMBL" id="JAMYWC010000011">
    <property type="protein sequence ID" value="MCP1175689.1"/>
    <property type="molecule type" value="Genomic_DNA"/>
</dbReference>
<dbReference type="RefSeq" id="WP_253542891.1">
    <property type="nucleotide sequence ID" value="NZ_JAMYWC010000011.1"/>
</dbReference>
<dbReference type="Proteomes" id="UP001162793">
    <property type="component" value="Unassembled WGS sequence"/>
</dbReference>
<comment type="caution">
    <text evidence="1">The sequence shown here is derived from an EMBL/GenBank/DDBJ whole genome shotgun (WGS) entry which is preliminary data.</text>
</comment>
<accession>A0AA41WZD1</accession>
<gene>
    <name evidence="1" type="ORF">NKG59_25260</name>
</gene>